<proteinExistence type="predicted"/>
<evidence type="ECO:0000313" key="4">
    <source>
        <dbReference type="Proteomes" id="UP000288812"/>
    </source>
</evidence>
<comment type="caution">
    <text evidence="3">The sequence shown here is derived from an EMBL/GenBank/DDBJ whole genome shotgun (WGS) entry which is preliminary data.</text>
</comment>
<gene>
    <name evidence="3" type="ORF">EF514_07625</name>
</gene>
<keyword evidence="1 3" id="KW-0378">Hydrolase</keyword>
<dbReference type="InterPro" id="IPR000073">
    <property type="entry name" value="AB_hydrolase_1"/>
</dbReference>
<sequence>MYRKVNDVELYYEEFGEGKPLLMLHGSGENLEIFYKLIDKLKESYKIYAIDSRNHGKSTMTDKYSYNIMAEDIKAFIESLGYDKVNVLGFSDGAIIGILLGISNPNQLGKLILLGPNLNPKDMEEELLNKIKNKYEKTGDKLLKLMLSEPNIDIEDFKQIENEILLVFGENDIFKDEFIKEISKAVNNGKTKILEGHDHLSYIVDNDILAEDILDFL</sequence>
<evidence type="ECO:0000313" key="3">
    <source>
        <dbReference type="EMBL" id="RVU54452.1"/>
    </source>
</evidence>
<evidence type="ECO:0000259" key="2">
    <source>
        <dbReference type="Pfam" id="PF00561"/>
    </source>
</evidence>
<dbReference type="RefSeq" id="WP_127724834.1">
    <property type="nucleotide sequence ID" value="NZ_RLIH01000010.1"/>
</dbReference>
<dbReference type="PANTHER" id="PTHR43798">
    <property type="entry name" value="MONOACYLGLYCEROL LIPASE"/>
    <property type="match status" value="1"/>
</dbReference>
<dbReference type="Proteomes" id="UP000288812">
    <property type="component" value="Unassembled WGS sequence"/>
</dbReference>
<organism evidence="3 4">
    <name type="scientific">Anaerosphaera multitolerans</name>
    <dbReference type="NCBI Taxonomy" id="2487351"/>
    <lineage>
        <taxon>Bacteria</taxon>
        <taxon>Bacillati</taxon>
        <taxon>Bacillota</taxon>
        <taxon>Tissierellia</taxon>
        <taxon>Tissierellales</taxon>
        <taxon>Peptoniphilaceae</taxon>
        <taxon>Anaerosphaera</taxon>
    </lineage>
</organism>
<dbReference type="SUPFAM" id="SSF53474">
    <property type="entry name" value="alpha/beta-Hydrolases"/>
    <property type="match status" value="1"/>
</dbReference>
<dbReference type="OrthoDB" id="9776303at2"/>
<dbReference type="Gene3D" id="3.40.50.1820">
    <property type="entry name" value="alpha/beta hydrolase"/>
    <property type="match status" value="1"/>
</dbReference>
<protein>
    <submittedName>
        <fullName evidence="3">Alpha/beta hydrolase</fullName>
    </submittedName>
</protein>
<dbReference type="InterPro" id="IPR050266">
    <property type="entry name" value="AB_hydrolase_sf"/>
</dbReference>
<dbReference type="GO" id="GO:0016787">
    <property type="term" value="F:hydrolase activity"/>
    <property type="evidence" value="ECO:0007669"/>
    <property type="project" value="UniProtKB-KW"/>
</dbReference>
<reference evidence="3 4" key="1">
    <citation type="submission" date="2018-11" db="EMBL/GenBank/DDBJ databases">
        <title>Genome sequencing and assembly of Anaerosphaera sp. nov., GS7-6-2.</title>
        <authorList>
            <person name="Rettenmaier R."/>
            <person name="Liebl W."/>
            <person name="Zverlov V."/>
        </authorList>
    </citation>
    <scope>NUCLEOTIDE SEQUENCE [LARGE SCALE GENOMIC DNA]</scope>
    <source>
        <strain evidence="3 4">GS7-6-2</strain>
    </source>
</reference>
<feature type="domain" description="AB hydrolase-1" evidence="2">
    <location>
        <begin position="19"/>
        <end position="142"/>
    </location>
</feature>
<dbReference type="Pfam" id="PF00561">
    <property type="entry name" value="Abhydrolase_1"/>
    <property type="match status" value="1"/>
</dbReference>
<dbReference type="AlphaFoldDB" id="A0A437S5X8"/>
<dbReference type="PANTHER" id="PTHR43798:SF31">
    <property type="entry name" value="AB HYDROLASE SUPERFAMILY PROTEIN YCLE"/>
    <property type="match status" value="1"/>
</dbReference>
<keyword evidence="4" id="KW-1185">Reference proteome</keyword>
<dbReference type="InterPro" id="IPR029058">
    <property type="entry name" value="AB_hydrolase_fold"/>
</dbReference>
<dbReference type="GO" id="GO:0016020">
    <property type="term" value="C:membrane"/>
    <property type="evidence" value="ECO:0007669"/>
    <property type="project" value="TreeGrafter"/>
</dbReference>
<name>A0A437S5X8_9FIRM</name>
<accession>A0A437S5X8</accession>
<dbReference type="EMBL" id="RLIH01000010">
    <property type="protein sequence ID" value="RVU54452.1"/>
    <property type="molecule type" value="Genomic_DNA"/>
</dbReference>
<evidence type="ECO:0000256" key="1">
    <source>
        <dbReference type="ARBA" id="ARBA00022801"/>
    </source>
</evidence>